<evidence type="ECO:0000256" key="1">
    <source>
        <dbReference type="SAM" id="Phobius"/>
    </source>
</evidence>
<reference evidence="2 3" key="1">
    <citation type="submission" date="2018-08" db="EMBL/GenBank/DDBJ databases">
        <title>Vibrio isolated from the Eastern China Marginal Seas.</title>
        <authorList>
            <person name="Li Y."/>
        </authorList>
    </citation>
    <scope>NUCLEOTIDE SEQUENCE [LARGE SCALE GENOMIC DNA]</scope>
    <source>
        <strain evidence="2 3">BEI233</strain>
    </source>
</reference>
<comment type="caution">
    <text evidence="2">The sequence shown here is derived from an EMBL/GenBank/DDBJ whole genome shotgun (WGS) entry which is preliminary data.</text>
</comment>
<dbReference type="PROSITE" id="PS00409">
    <property type="entry name" value="PROKAR_NTER_METHYL"/>
    <property type="match status" value="1"/>
</dbReference>
<accession>A0A3A6QIN1</accession>
<keyword evidence="3" id="KW-1185">Reference proteome</keyword>
<dbReference type="AlphaFoldDB" id="A0A3A6QIN1"/>
<sequence>MKRLRGFTLIESVIVIVVMGLAMITIMRFLAPQIARSADPHYQTRAVALGQSIMGQILSKGFDQVQDPFGGNQRCSEAPLSVCTPEDGETAKFGPDAGETTPSKYNDVDDFKGCWVVGGTGSPCKDLSLLLEDQNKESYVNFRIDVAVTYQQVNVLKRIDLLIEAANQAPIELTAYRGNY</sequence>
<gene>
    <name evidence="2" type="ORF">DZ860_12350</name>
</gene>
<dbReference type="NCBIfam" id="TIGR02532">
    <property type="entry name" value="IV_pilin_GFxxxE"/>
    <property type="match status" value="1"/>
</dbReference>
<protein>
    <submittedName>
        <fullName evidence="2">Prepilin-type N-terminal cleavage/methylation domain-containing protein</fullName>
    </submittedName>
</protein>
<keyword evidence="1" id="KW-0812">Transmembrane</keyword>
<evidence type="ECO:0000313" key="2">
    <source>
        <dbReference type="EMBL" id="RJX70686.1"/>
    </source>
</evidence>
<keyword evidence="1" id="KW-1133">Transmembrane helix</keyword>
<name>A0A3A6QIN1_9VIBR</name>
<evidence type="ECO:0000313" key="3">
    <source>
        <dbReference type="Proteomes" id="UP000273252"/>
    </source>
</evidence>
<proteinExistence type="predicted"/>
<dbReference type="InterPro" id="IPR012902">
    <property type="entry name" value="N_methyl_site"/>
</dbReference>
<organism evidence="2 3">
    <name type="scientific">Vibrio sinensis</name>
    <dbReference type="NCBI Taxonomy" id="2302434"/>
    <lineage>
        <taxon>Bacteria</taxon>
        <taxon>Pseudomonadati</taxon>
        <taxon>Pseudomonadota</taxon>
        <taxon>Gammaproteobacteria</taxon>
        <taxon>Vibrionales</taxon>
        <taxon>Vibrionaceae</taxon>
        <taxon>Vibrio</taxon>
    </lineage>
</organism>
<keyword evidence="1" id="KW-0472">Membrane</keyword>
<dbReference type="Proteomes" id="UP000273252">
    <property type="component" value="Unassembled WGS sequence"/>
</dbReference>
<feature type="transmembrane region" description="Helical" evidence="1">
    <location>
        <begin position="12"/>
        <end position="31"/>
    </location>
</feature>
<dbReference type="OrthoDB" id="5593857at2"/>
<dbReference type="Pfam" id="PF07963">
    <property type="entry name" value="N_methyl"/>
    <property type="match status" value="1"/>
</dbReference>
<dbReference type="EMBL" id="QVMU01000010">
    <property type="protein sequence ID" value="RJX70686.1"/>
    <property type="molecule type" value="Genomic_DNA"/>
</dbReference>
<dbReference type="RefSeq" id="WP_120031695.1">
    <property type="nucleotide sequence ID" value="NZ_QVMU01000010.1"/>
</dbReference>